<organism evidence="8 9">
    <name type="scientific">Talaromyces islandicus</name>
    <name type="common">Penicillium islandicum</name>
    <dbReference type="NCBI Taxonomy" id="28573"/>
    <lineage>
        <taxon>Eukaryota</taxon>
        <taxon>Fungi</taxon>
        <taxon>Dikarya</taxon>
        <taxon>Ascomycota</taxon>
        <taxon>Pezizomycotina</taxon>
        <taxon>Eurotiomycetes</taxon>
        <taxon>Eurotiomycetidae</taxon>
        <taxon>Eurotiales</taxon>
        <taxon>Trichocomaceae</taxon>
        <taxon>Talaromyces</taxon>
        <taxon>Talaromyces sect. Islandici</taxon>
    </lineage>
</organism>
<dbReference type="InterPro" id="IPR036465">
    <property type="entry name" value="vWFA_dom_sf"/>
</dbReference>
<protein>
    <recommendedName>
        <fullName evidence="7">RING-type domain-containing protein</fullName>
    </recommendedName>
</protein>
<dbReference type="Proteomes" id="UP000054383">
    <property type="component" value="Unassembled WGS sequence"/>
</dbReference>
<evidence type="ECO:0000313" key="9">
    <source>
        <dbReference type="Proteomes" id="UP000054383"/>
    </source>
</evidence>
<dbReference type="PROSITE" id="PS51873">
    <property type="entry name" value="TRIAD"/>
    <property type="match status" value="1"/>
</dbReference>
<dbReference type="AlphaFoldDB" id="A0A0U1M976"/>
<evidence type="ECO:0000256" key="5">
    <source>
        <dbReference type="ARBA" id="ARBA00022786"/>
    </source>
</evidence>
<dbReference type="GO" id="GO:0016740">
    <property type="term" value="F:transferase activity"/>
    <property type="evidence" value="ECO:0007669"/>
    <property type="project" value="UniProtKB-KW"/>
</dbReference>
<keyword evidence="9" id="KW-1185">Reference proteome</keyword>
<accession>A0A0U1M976</accession>
<keyword evidence="2" id="KW-0479">Metal-binding</keyword>
<keyword evidence="5" id="KW-0833">Ubl conjugation pathway</keyword>
<evidence type="ECO:0000256" key="6">
    <source>
        <dbReference type="ARBA" id="ARBA00022833"/>
    </source>
</evidence>
<evidence type="ECO:0000256" key="3">
    <source>
        <dbReference type="ARBA" id="ARBA00022737"/>
    </source>
</evidence>
<keyword evidence="3" id="KW-0677">Repeat</keyword>
<dbReference type="OrthoDB" id="10009520at2759"/>
<dbReference type="Gene3D" id="1.20.120.1750">
    <property type="match status" value="1"/>
</dbReference>
<gene>
    <name evidence="8" type="ORF">PISL3812_08641</name>
</gene>
<keyword evidence="4" id="KW-0863">Zinc-finger</keyword>
<dbReference type="Gene3D" id="3.40.50.410">
    <property type="entry name" value="von Willebrand factor, type A domain"/>
    <property type="match status" value="1"/>
</dbReference>
<dbReference type="OMA" id="LAYRDYC"/>
<dbReference type="STRING" id="28573.A0A0U1M976"/>
<evidence type="ECO:0000256" key="2">
    <source>
        <dbReference type="ARBA" id="ARBA00022723"/>
    </source>
</evidence>
<proteinExistence type="predicted"/>
<reference evidence="8 9" key="1">
    <citation type="submission" date="2015-04" db="EMBL/GenBank/DDBJ databases">
        <authorList>
            <person name="Syromyatnikov M.Y."/>
            <person name="Popov V.N."/>
        </authorList>
    </citation>
    <scope>NUCLEOTIDE SEQUENCE [LARGE SCALE GENOMIC DNA]</scope>
    <source>
        <strain evidence="8">WF-38-12</strain>
    </source>
</reference>
<name>A0A0U1M976_TALIS</name>
<sequence length="1105" mass="124605">MATEHQAEAYDLLLVADATASMQAYLTSLKASLPQIISVSALTNCFSRIGLLYYRDYDISDPLEWHGWVEPSKLGTPEEGHQPDLVSIAKNVRTEGGGDYAEATKTALAKVYEVSRVEATTIVLLYTDAPPHTTVTDKTLPVYGAMERKALKKGKHANFVDWVSACETLRNGGKRIHTYTIIDHLMSSRYLSLYNYLSTVTGGACIHLKEGSSISAVISRITVELLLAWMGVEKAGLSGVAKNEDLGAMLTRYINISGIKKVTNEASEDVQGFLNADAHANMTKTTVTLETLRKYLPKKTSPVVEFTQQWKGDQDYREFAITHLERIIRHDVRAIALNPVLGSLWRVFCNDRTIPNREEVLASFSQGITNISNDTERAQMKAWLEESYDFAAQIQETIQAVPDAARFPCVYLDPTLKFERTDSKTDDDEDANLAITEFKRDELLEIGRSCDYKILRRLGHVLTRLTYIEKASDMPQHIAQTTDEDIPKIPIALASQEYNRGFWRVLLHAVLPGTMLGPRPATLLAALSLRMGVEPLREAAEYQMMEWKTKWNDIDVPETWNIGCLTLLLDADKAYRQRRENSGQEIEGGLLHKGDRRLFETLVYLKILEQNLDTPLVAKVGWTPNKSYLPMGPVTVCRTCKFPRSVTIMGKSGQCGLCLIDDFKSEKERLTVVTTNVSKDDNELTEATWVECSVATCRAQYIVYHQDTLRVRAKCHYCRSQKNVPKAQKSASPAPTVECRRCLNRMIYPNNYREPTFSESTFLCVACTSNRQTITETETSANQISDENSTDWLAVDAEIPSKSPFSNRSVYHTITTIGTDKFLSRLKLFPKADAPLRRRGKVIQNSQELIEKLQKQISRRHAERVPCSLCFSEFPPRDLNAACGRRGCFQRICRGCLDGWYGLNSAGRILNTASLFCAFCRRQPRGQTLAKHGMGVHSVGNLAQAVRDQGQWIYAWCESCAYAKPFVERVCARGVPADVEHWACEECHEQQAREEEARRLEEIENRRVAARIQGNIRAAEEAGRNRSRFLKKKEERIQSKRKPCPGCGVECEKSMGCGHIACPVPKCLTHWCFFCGKKFDQKLIYHHMSTAHGGFFDHDPESEGE</sequence>
<dbReference type="SUPFAM" id="SSF53300">
    <property type="entry name" value="vWA-like"/>
    <property type="match status" value="1"/>
</dbReference>
<dbReference type="InterPro" id="IPR044066">
    <property type="entry name" value="TRIAD_supradom"/>
</dbReference>
<keyword evidence="6" id="KW-0862">Zinc</keyword>
<dbReference type="SUPFAM" id="SSF57850">
    <property type="entry name" value="RING/U-box"/>
    <property type="match status" value="1"/>
</dbReference>
<dbReference type="EMBL" id="CVMT01000010">
    <property type="protein sequence ID" value="CRG91591.1"/>
    <property type="molecule type" value="Genomic_DNA"/>
</dbReference>
<evidence type="ECO:0000256" key="4">
    <source>
        <dbReference type="ARBA" id="ARBA00022771"/>
    </source>
</evidence>
<evidence type="ECO:0000313" key="8">
    <source>
        <dbReference type="EMBL" id="CRG91591.1"/>
    </source>
</evidence>
<evidence type="ECO:0000259" key="7">
    <source>
        <dbReference type="PROSITE" id="PS51873"/>
    </source>
</evidence>
<evidence type="ECO:0000256" key="1">
    <source>
        <dbReference type="ARBA" id="ARBA00022679"/>
    </source>
</evidence>
<dbReference type="GO" id="GO:0008270">
    <property type="term" value="F:zinc ion binding"/>
    <property type="evidence" value="ECO:0007669"/>
    <property type="project" value="UniProtKB-KW"/>
</dbReference>
<keyword evidence="1" id="KW-0808">Transferase</keyword>
<feature type="domain" description="RING-type" evidence="7">
    <location>
        <begin position="863"/>
        <end position="1098"/>
    </location>
</feature>